<dbReference type="Proteomes" id="UP000612855">
    <property type="component" value="Unassembled WGS sequence"/>
</dbReference>
<accession>A0A917A4D2</accession>
<evidence type="ECO:0000256" key="13">
    <source>
        <dbReference type="ARBA" id="ARBA00023136"/>
    </source>
</evidence>
<evidence type="ECO:0000313" key="21">
    <source>
        <dbReference type="Proteomes" id="UP000612855"/>
    </source>
</evidence>
<feature type="transmembrane region" description="Helical" evidence="19">
    <location>
        <begin position="195"/>
        <end position="214"/>
    </location>
</feature>
<comment type="function">
    <text evidence="14 19">Joins adenosylcobinamide-GDP and alpha-ribazole to generate adenosylcobalamin (Ado-cobalamin). Also synthesizes adenosylcobalamin 5'-phosphate from adenosylcobinamide-GDP and alpha-ribazole 5'-phosphate.</text>
</comment>
<evidence type="ECO:0000256" key="11">
    <source>
        <dbReference type="ARBA" id="ARBA00022842"/>
    </source>
</evidence>
<comment type="cofactor">
    <cofactor evidence="1 19">
        <name>Mg(2+)</name>
        <dbReference type="ChEBI" id="CHEBI:18420"/>
    </cofactor>
</comment>
<evidence type="ECO:0000256" key="3">
    <source>
        <dbReference type="ARBA" id="ARBA00004663"/>
    </source>
</evidence>
<comment type="similarity">
    <text evidence="4 19">Belongs to the CobS family.</text>
</comment>
<evidence type="ECO:0000256" key="19">
    <source>
        <dbReference type="HAMAP-Rule" id="MF_00719"/>
    </source>
</evidence>
<feature type="transmembrane region" description="Helical" evidence="19">
    <location>
        <begin position="107"/>
        <end position="126"/>
    </location>
</feature>
<evidence type="ECO:0000256" key="4">
    <source>
        <dbReference type="ARBA" id="ARBA00010561"/>
    </source>
</evidence>
<protein>
    <recommendedName>
        <fullName evidence="6 19">Adenosylcobinamide-GDP ribazoletransferase</fullName>
        <ecNumber evidence="5 19">2.7.8.26</ecNumber>
    </recommendedName>
    <alternativeName>
        <fullName evidence="16 19">Cobalamin synthase</fullName>
    </alternativeName>
    <alternativeName>
        <fullName evidence="15 19">Cobalamin-5'-phosphate synthase</fullName>
    </alternativeName>
</protein>
<dbReference type="GO" id="GO:0009236">
    <property type="term" value="P:cobalamin biosynthetic process"/>
    <property type="evidence" value="ECO:0007669"/>
    <property type="project" value="UniProtKB-UniRule"/>
</dbReference>
<evidence type="ECO:0000256" key="2">
    <source>
        <dbReference type="ARBA" id="ARBA00004651"/>
    </source>
</evidence>
<dbReference type="EMBL" id="BMFJ01000001">
    <property type="protein sequence ID" value="GGE26460.1"/>
    <property type="molecule type" value="Genomic_DNA"/>
</dbReference>
<keyword evidence="8 19" id="KW-0169">Cobalamin biosynthesis</keyword>
<proteinExistence type="inferred from homology"/>
<dbReference type="AlphaFoldDB" id="A0A917A4D2"/>
<evidence type="ECO:0000256" key="9">
    <source>
        <dbReference type="ARBA" id="ARBA00022679"/>
    </source>
</evidence>
<comment type="pathway">
    <text evidence="3 19">Cofactor biosynthesis; adenosylcobalamin biosynthesis; adenosylcobalamin from cob(II)yrinate a,c-diamide: step 7/7.</text>
</comment>
<dbReference type="InterPro" id="IPR003805">
    <property type="entry name" value="CobS"/>
</dbReference>
<evidence type="ECO:0000256" key="6">
    <source>
        <dbReference type="ARBA" id="ARBA00015850"/>
    </source>
</evidence>
<reference evidence="21" key="1">
    <citation type="journal article" date="2019" name="Int. J. Syst. Evol. Microbiol.">
        <title>The Global Catalogue of Microorganisms (GCM) 10K type strain sequencing project: providing services to taxonomists for standard genome sequencing and annotation.</title>
        <authorList>
            <consortium name="The Broad Institute Genomics Platform"/>
            <consortium name="The Broad Institute Genome Sequencing Center for Infectious Disease"/>
            <person name="Wu L."/>
            <person name="Ma J."/>
        </authorList>
    </citation>
    <scope>NUCLEOTIDE SEQUENCE [LARGE SCALE GENOMIC DNA]</scope>
    <source>
        <strain evidence="21">CGMCC 1.12664</strain>
    </source>
</reference>
<dbReference type="PANTHER" id="PTHR34148:SF1">
    <property type="entry name" value="ADENOSYLCOBINAMIDE-GDP RIBAZOLETRANSFERASE"/>
    <property type="match status" value="1"/>
</dbReference>
<keyword evidence="21" id="KW-1185">Reference proteome</keyword>
<evidence type="ECO:0000256" key="18">
    <source>
        <dbReference type="ARBA" id="ARBA00049504"/>
    </source>
</evidence>
<feature type="transmembrane region" description="Helical" evidence="19">
    <location>
        <begin position="221"/>
        <end position="241"/>
    </location>
</feature>
<keyword evidence="9 19" id="KW-0808">Transferase</keyword>
<evidence type="ECO:0000256" key="12">
    <source>
        <dbReference type="ARBA" id="ARBA00022989"/>
    </source>
</evidence>
<comment type="catalytic activity">
    <reaction evidence="17 19">
        <text>alpha-ribazole + adenosylcob(III)inamide-GDP = adenosylcob(III)alamin + GMP + H(+)</text>
        <dbReference type="Rhea" id="RHEA:16049"/>
        <dbReference type="ChEBI" id="CHEBI:10329"/>
        <dbReference type="ChEBI" id="CHEBI:15378"/>
        <dbReference type="ChEBI" id="CHEBI:18408"/>
        <dbReference type="ChEBI" id="CHEBI:58115"/>
        <dbReference type="ChEBI" id="CHEBI:60487"/>
        <dbReference type="EC" id="2.7.8.26"/>
    </reaction>
</comment>
<evidence type="ECO:0000256" key="7">
    <source>
        <dbReference type="ARBA" id="ARBA00022475"/>
    </source>
</evidence>
<evidence type="ECO:0000256" key="8">
    <source>
        <dbReference type="ARBA" id="ARBA00022573"/>
    </source>
</evidence>
<evidence type="ECO:0000256" key="15">
    <source>
        <dbReference type="ARBA" id="ARBA00032605"/>
    </source>
</evidence>
<evidence type="ECO:0000313" key="20">
    <source>
        <dbReference type="EMBL" id="GGE26460.1"/>
    </source>
</evidence>
<comment type="catalytic activity">
    <reaction evidence="18 19">
        <text>alpha-ribazole 5'-phosphate + adenosylcob(III)inamide-GDP = adenosylcob(III)alamin 5'-phosphate + GMP + H(+)</text>
        <dbReference type="Rhea" id="RHEA:23560"/>
        <dbReference type="ChEBI" id="CHEBI:15378"/>
        <dbReference type="ChEBI" id="CHEBI:57918"/>
        <dbReference type="ChEBI" id="CHEBI:58115"/>
        <dbReference type="ChEBI" id="CHEBI:60487"/>
        <dbReference type="ChEBI" id="CHEBI:60493"/>
        <dbReference type="EC" id="2.7.8.26"/>
    </reaction>
</comment>
<dbReference type="GO" id="GO:0008818">
    <property type="term" value="F:cobalamin 5'-phosphate synthase activity"/>
    <property type="evidence" value="ECO:0007669"/>
    <property type="project" value="UniProtKB-UniRule"/>
</dbReference>
<evidence type="ECO:0000256" key="10">
    <source>
        <dbReference type="ARBA" id="ARBA00022692"/>
    </source>
</evidence>
<keyword evidence="10 19" id="KW-0812">Transmembrane</keyword>
<dbReference type="HAMAP" id="MF_00719">
    <property type="entry name" value="CobS"/>
    <property type="match status" value="1"/>
</dbReference>
<dbReference type="Pfam" id="PF02654">
    <property type="entry name" value="CobS"/>
    <property type="match status" value="1"/>
</dbReference>
<dbReference type="GO" id="GO:0005886">
    <property type="term" value="C:plasma membrane"/>
    <property type="evidence" value="ECO:0007669"/>
    <property type="project" value="UniProtKB-SubCell"/>
</dbReference>
<evidence type="ECO:0000256" key="17">
    <source>
        <dbReference type="ARBA" id="ARBA00048623"/>
    </source>
</evidence>
<dbReference type="RefSeq" id="WP_229737451.1">
    <property type="nucleotide sequence ID" value="NZ_BMFJ01000001.1"/>
</dbReference>
<evidence type="ECO:0000256" key="16">
    <source>
        <dbReference type="ARBA" id="ARBA00032853"/>
    </source>
</evidence>
<keyword evidence="13 19" id="KW-0472">Membrane</keyword>
<dbReference type="PANTHER" id="PTHR34148">
    <property type="entry name" value="ADENOSYLCOBINAMIDE-GDP RIBAZOLETRANSFERASE"/>
    <property type="match status" value="1"/>
</dbReference>
<evidence type="ECO:0000256" key="14">
    <source>
        <dbReference type="ARBA" id="ARBA00025228"/>
    </source>
</evidence>
<dbReference type="NCBIfam" id="TIGR00317">
    <property type="entry name" value="cobS"/>
    <property type="match status" value="1"/>
</dbReference>
<feature type="transmembrane region" description="Helical" evidence="19">
    <location>
        <begin position="168"/>
        <end position="189"/>
    </location>
</feature>
<keyword evidence="7 19" id="KW-1003">Cell membrane</keyword>
<sequence>MPHPLDDLLTGFALLTRLPLPDHVSRGAAAAWSWPVVGLVVGGLAALSGWLVVTAGLSAAPAAVLVLAVQVLLTGGLHEDGLADTADGLWGGRTKERRLEIMRDSRIGSYGVVALVLALLARWSVMVQVLAYGSWGALVAAAVLSRGVLPGVMALVGPARQDGLSRGVGRPSVAVAAAAAGLAVLIGVLVAGWGVLPAVVACGVVAVGMGRIAVARIGGQTGDILGAVQVLAEIGVLFVLVG</sequence>
<evidence type="ECO:0000256" key="5">
    <source>
        <dbReference type="ARBA" id="ARBA00013200"/>
    </source>
</evidence>
<dbReference type="EC" id="2.7.8.26" evidence="5 19"/>
<dbReference type="GO" id="GO:0051073">
    <property type="term" value="F:adenosylcobinamide-GDP ribazoletransferase activity"/>
    <property type="evidence" value="ECO:0007669"/>
    <property type="project" value="UniProtKB-UniRule"/>
</dbReference>
<comment type="caution">
    <text evidence="20">The sequence shown here is derived from an EMBL/GenBank/DDBJ whole genome shotgun (WGS) entry which is preliminary data.</text>
</comment>
<comment type="subcellular location">
    <subcellularLocation>
        <location evidence="2 19">Cell membrane</location>
        <topology evidence="2 19">Multi-pass membrane protein</topology>
    </subcellularLocation>
</comment>
<keyword evidence="12 19" id="KW-1133">Transmembrane helix</keyword>
<evidence type="ECO:0000256" key="1">
    <source>
        <dbReference type="ARBA" id="ARBA00001946"/>
    </source>
</evidence>
<gene>
    <name evidence="20" type="primary">cobV</name>
    <name evidence="19" type="synonym">cobS</name>
    <name evidence="20" type="ORF">GCM10011360_13540</name>
</gene>
<organism evidence="20 21">
    <name type="scientific">Primorskyibacter flagellatus</name>
    <dbReference type="NCBI Taxonomy" id="1387277"/>
    <lineage>
        <taxon>Bacteria</taxon>
        <taxon>Pseudomonadati</taxon>
        <taxon>Pseudomonadota</taxon>
        <taxon>Alphaproteobacteria</taxon>
        <taxon>Rhodobacterales</taxon>
        <taxon>Roseobacteraceae</taxon>
        <taxon>Primorskyibacter</taxon>
    </lineage>
</organism>
<name>A0A917A4D2_9RHOB</name>
<keyword evidence="11 19" id="KW-0460">Magnesium</keyword>
<feature type="transmembrane region" description="Helical" evidence="19">
    <location>
        <begin position="132"/>
        <end position="156"/>
    </location>
</feature>